<proteinExistence type="predicted"/>
<dbReference type="Proteomes" id="UP000688137">
    <property type="component" value="Unassembled WGS sequence"/>
</dbReference>
<protein>
    <submittedName>
        <fullName evidence="2">Uncharacterized protein</fullName>
    </submittedName>
</protein>
<evidence type="ECO:0000256" key="1">
    <source>
        <dbReference type="SAM" id="Coils"/>
    </source>
</evidence>
<evidence type="ECO:0000313" key="2">
    <source>
        <dbReference type="EMBL" id="CAD8070015.1"/>
    </source>
</evidence>
<feature type="coiled-coil region" evidence="1">
    <location>
        <begin position="128"/>
        <end position="187"/>
    </location>
</feature>
<dbReference type="AlphaFoldDB" id="A0A8S1LVI6"/>
<accession>A0A8S1LVI6</accession>
<organism evidence="2 3">
    <name type="scientific">Paramecium primaurelia</name>
    <dbReference type="NCBI Taxonomy" id="5886"/>
    <lineage>
        <taxon>Eukaryota</taxon>
        <taxon>Sar</taxon>
        <taxon>Alveolata</taxon>
        <taxon>Ciliophora</taxon>
        <taxon>Intramacronucleata</taxon>
        <taxon>Oligohymenophorea</taxon>
        <taxon>Peniculida</taxon>
        <taxon>Parameciidae</taxon>
        <taxon>Paramecium</taxon>
    </lineage>
</organism>
<keyword evidence="1" id="KW-0175">Coiled coil</keyword>
<reference evidence="2" key="1">
    <citation type="submission" date="2021-01" db="EMBL/GenBank/DDBJ databases">
        <authorList>
            <consortium name="Genoscope - CEA"/>
            <person name="William W."/>
        </authorList>
    </citation>
    <scope>NUCLEOTIDE SEQUENCE</scope>
</reference>
<evidence type="ECO:0000313" key="3">
    <source>
        <dbReference type="Proteomes" id="UP000688137"/>
    </source>
</evidence>
<sequence length="370" mass="43409">MNQEDNQSQDSINEKQIENNLKDLLERILLNADKFIDTKEELNQIEGQLKNYENLCHLIGIIKAVFTNMMMKVEKKMSKLEKQIDPNYSQTYSMRTDEEYDKLELTMIKYEVEIRNHIRIEQQLKLYAESIQTKLDESEMNRTELLNTTKQLISNLKRENQTYHEVQQKLKNEIIHLKQIINGLEKENRRKSLDLSQRDQLKLQCKANQQSISQSYQLQKQNHDKSFQEYKGNIKQSQKCITTTDNNEIPINSQQSLKQNYYNIIHQGNTANKAEIQKVTQQKEIYRGYGQRLKSKNNSLSNIQDVIQSVSVQDRKKVLNSQTISKNSSQDNSQIIKFKESGDLSRSKSSRRANLGQKLIILESQIKLTC</sequence>
<gene>
    <name evidence="2" type="ORF">PPRIM_AZ9-3.1.T0450016</name>
</gene>
<feature type="coiled-coil region" evidence="1">
    <location>
        <begin position="35"/>
        <end position="83"/>
    </location>
</feature>
<dbReference type="OMA" id="QCKANQQ"/>
<dbReference type="EMBL" id="CAJJDM010000045">
    <property type="protein sequence ID" value="CAD8070015.1"/>
    <property type="molecule type" value="Genomic_DNA"/>
</dbReference>
<comment type="caution">
    <text evidence="2">The sequence shown here is derived from an EMBL/GenBank/DDBJ whole genome shotgun (WGS) entry which is preliminary data.</text>
</comment>
<name>A0A8S1LVI6_PARPR</name>
<keyword evidence="3" id="KW-1185">Reference proteome</keyword>